<organism evidence="2 3">
    <name type="scientific">Geothrix oryzae</name>
    <dbReference type="NCBI Taxonomy" id="2927975"/>
    <lineage>
        <taxon>Bacteria</taxon>
        <taxon>Pseudomonadati</taxon>
        <taxon>Acidobacteriota</taxon>
        <taxon>Holophagae</taxon>
        <taxon>Holophagales</taxon>
        <taxon>Holophagaceae</taxon>
        <taxon>Geothrix</taxon>
    </lineage>
</organism>
<accession>A0ABM8DTX7</accession>
<dbReference type="PROSITE" id="PS51257">
    <property type="entry name" value="PROKAR_LIPOPROTEIN"/>
    <property type="match status" value="1"/>
</dbReference>
<name>A0ABM8DTX7_9BACT</name>
<keyword evidence="1" id="KW-0732">Signal</keyword>
<proteinExistence type="predicted"/>
<evidence type="ECO:0008006" key="4">
    <source>
        <dbReference type="Google" id="ProtNLM"/>
    </source>
</evidence>
<reference evidence="3" key="1">
    <citation type="journal article" date="2023" name="Int. J. Syst. Evol. Microbiol.">
        <title>Mesoterricola silvestris gen. nov., sp. nov., Mesoterricola sediminis sp. nov., Geothrix oryzae sp. nov., Geothrix edaphica sp. nov., Geothrix rubra sp. nov., and Geothrix limicola sp. nov., six novel members of Acidobacteriota isolated from soils.</title>
        <authorList>
            <person name="Itoh H."/>
            <person name="Sugisawa Y."/>
            <person name="Mise K."/>
            <person name="Xu Z."/>
            <person name="Kuniyasu M."/>
            <person name="Ushijima N."/>
            <person name="Kawano K."/>
            <person name="Kobayashi E."/>
            <person name="Shiratori Y."/>
            <person name="Masuda Y."/>
            <person name="Senoo K."/>
        </authorList>
    </citation>
    <scope>NUCLEOTIDE SEQUENCE [LARGE SCALE GENOMIC DNA]</scope>
    <source>
        <strain evidence="3">Red222</strain>
    </source>
</reference>
<dbReference type="Proteomes" id="UP001242010">
    <property type="component" value="Chromosome"/>
</dbReference>
<gene>
    <name evidence="2" type="ORF">GETHOR_26590</name>
</gene>
<evidence type="ECO:0000256" key="1">
    <source>
        <dbReference type="SAM" id="SignalP"/>
    </source>
</evidence>
<dbReference type="EMBL" id="AP027079">
    <property type="protein sequence ID" value="BDU70558.1"/>
    <property type="molecule type" value="Genomic_DNA"/>
</dbReference>
<dbReference type="RefSeq" id="WP_286354274.1">
    <property type="nucleotide sequence ID" value="NZ_AP027079.1"/>
</dbReference>
<keyword evidence="3" id="KW-1185">Reference proteome</keyword>
<feature type="chain" id="PRO_5047433524" description="BIG2 domain-containing protein" evidence="1">
    <location>
        <begin position="19"/>
        <end position="362"/>
    </location>
</feature>
<evidence type="ECO:0000313" key="3">
    <source>
        <dbReference type="Proteomes" id="UP001242010"/>
    </source>
</evidence>
<feature type="signal peptide" evidence="1">
    <location>
        <begin position="1"/>
        <end position="18"/>
    </location>
</feature>
<protein>
    <recommendedName>
        <fullName evidence="4">BIG2 domain-containing protein</fullName>
    </recommendedName>
</protein>
<sequence>MTLLLRALSLLALLGSLACGGGSSSNGGGGLHLSQTMTTMLTEDGFQFSATNDAGQPLSVSWAVVEGAPGGTIDAQGYYTAPATVGTYHVTARRGENQATAAIQVVAGTPEIFITPSGPLHLAVGGSQLFRAPLNNLGNHAVAWSLSGAGQLDADGFFTAPSVPGTSTIAVTSLADPSLKKTVQVIVEAPSQPAFHVLFGGGRFPGATTVSLTQGLSGISDTRLAWTITGGGSVNPDGVVTLPDQPATVQVQMRSIAAPALVQTSPIEVFAATTPVKATVQISPATLSLAPGATATFTATVGGLPPRQRPVEWWILEGRGIGGILTSDGRYTAPATPGTYHVVATPLAEMRIRAIATVVVGP</sequence>
<evidence type="ECO:0000313" key="2">
    <source>
        <dbReference type="EMBL" id="BDU70558.1"/>
    </source>
</evidence>